<gene>
    <name evidence="2" type="ORF">GPUH_LOCUS17390</name>
</gene>
<dbReference type="PANTHER" id="PTHR23302:SF65">
    <property type="entry name" value="TRANSMEMBRANE CHANNEL-LIKE PROTEIN 2"/>
    <property type="match status" value="1"/>
</dbReference>
<dbReference type="Proteomes" id="UP000271098">
    <property type="component" value="Unassembled WGS sequence"/>
</dbReference>
<name>A0A183E8U9_9BILA</name>
<keyword evidence="1" id="KW-0812">Transmembrane</keyword>
<evidence type="ECO:0000313" key="3">
    <source>
        <dbReference type="Proteomes" id="UP000271098"/>
    </source>
</evidence>
<dbReference type="EMBL" id="UYRT01085112">
    <property type="protein sequence ID" value="VDN29707.1"/>
    <property type="molecule type" value="Genomic_DNA"/>
</dbReference>
<dbReference type="OrthoDB" id="5831905at2759"/>
<dbReference type="PANTHER" id="PTHR23302">
    <property type="entry name" value="TRANSMEMBRANE CHANNEL-RELATED"/>
    <property type="match status" value="1"/>
</dbReference>
<dbReference type="InterPro" id="IPR038900">
    <property type="entry name" value="TMC"/>
</dbReference>
<accession>A0A183E8U9</accession>
<dbReference type="GO" id="GO:0005886">
    <property type="term" value="C:plasma membrane"/>
    <property type="evidence" value="ECO:0007669"/>
    <property type="project" value="InterPro"/>
</dbReference>
<organism evidence="4">
    <name type="scientific">Gongylonema pulchrum</name>
    <dbReference type="NCBI Taxonomy" id="637853"/>
    <lineage>
        <taxon>Eukaryota</taxon>
        <taxon>Metazoa</taxon>
        <taxon>Ecdysozoa</taxon>
        <taxon>Nematoda</taxon>
        <taxon>Chromadorea</taxon>
        <taxon>Rhabditida</taxon>
        <taxon>Spirurina</taxon>
        <taxon>Spiruromorpha</taxon>
        <taxon>Spiruroidea</taxon>
        <taxon>Gongylonematidae</taxon>
        <taxon>Gongylonema</taxon>
    </lineage>
</organism>
<evidence type="ECO:0000256" key="1">
    <source>
        <dbReference type="SAM" id="Phobius"/>
    </source>
</evidence>
<reference evidence="2 3" key="2">
    <citation type="submission" date="2018-11" db="EMBL/GenBank/DDBJ databases">
        <authorList>
            <consortium name="Pathogen Informatics"/>
        </authorList>
    </citation>
    <scope>NUCLEOTIDE SEQUENCE [LARGE SCALE GENOMIC DNA]</scope>
</reference>
<evidence type="ECO:0000313" key="4">
    <source>
        <dbReference type="WBParaSite" id="GPUH_0001741201-mRNA-1"/>
    </source>
</evidence>
<dbReference type="GO" id="GO:0008381">
    <property type="term" value="F:mechanosensitive monoatomic ion channel activity"/>
    <property type="evidence" value="ECO:0007669"/>
    <property type="project" value="TreeGrafter"/>
</dbReference>
<feature type="transmembrane region" description="Helical" evidence="1">
    <location>
        <begin position="160"/>
        <end position="178"/>
    </location>
</feature>
<keyword evidence="1" id="KW-1133">Transmembrane helix</keyword>
<dbReference type="AlphaFoldDB" id="A0A183E8U9"/>
<sequence>MSKERVLEAIRQKKEAIMRLRSQPWSMRRKRRALKVARRYLKRQQSKVSRWHLYKVELVRRWTTFGRWCSNMKIYLIPWEAKIKMIESELEFWLADSRGDPERLNRTYDIKVMKEKDVPRADELNTVLDFKGYFEYSLLFYGYYSSETYFGDTVQYSVPVAYFTVNLFILGYSFFVILRK</sequence>
<keyword evidence="1" id="KW-0472">Membrane</keyword>
<reference evidence="4" key="1">
    <citation type="submission" date="2016-06" db="UniProtKB">
        <authorList>
            <consortium name="WormBaseParasite"/>
        </authorList>
    </citation>
    <scope>IDENTIFICATION</scope>
</reference>
<keyword evidence="3" id="KW-1185">Reference proteome</keyword>
<evidence type="ECO:0000313" key="2">
    <source>
        <dbReference type="EMBL" id="VDN29707.1"/>
    </source>
</evidence>
<proteinExistence type="predicted"/>
<protein>
    <submittedName>
        <fullName evidence="4">DUF3395 domain-containing protein</fullName>
    </submittedName>
</protein>
<dbReference type="WBParaSite" id="GPUH_0001741201-mRNA-1">
    <property type="protein sequence ID" value="GPUH_0001741201-mRNA-1"/>
    <property type="gene ID" value="GPUH_0001741201"/>
</dbReference>